<evidence type="ECO:0000313" key="2">
    <source>
        <dbReference type="EMBL" id="ODN78278.1"/>
    </source>
</evidence>
<gene>
    <name evidence="2" type="ORF">L202_03924</name>
</gene>
<keyword evidence="3" id="KW-1185">Reference proteome</keyword>
<dbReference type="AlphaFoldDB" id="A0A1E3HPJ7"/>
<dbReference type="Proteomes" id="UP000094065">
    <property type="component" value="Unassembled WGS sequence"/>
</dbReference>
<sequence>MSQQESQPSNSRSDPPTTISNEEGDFTSQVVTEIYFKFGEGIDTTYFVPATSIDLDDDDDIRTTRKPYVKQEDGTLGAASGEDLIT</sequence>
<proteinExistence type="predicted"/>
<name>A0A1E3HPJ7_9TREE</name>
<dbReference type="RefSeq" id="XP_018993324.1">
    <property type="nucleotide sequence ID" value="XM_019137888.1"/>
</dbReference>
<dbReference type="EMBL" id="AWGJ01000006">
    <property type="protein sequence ID" value="ODN78278.1"/>
    <property type="molecule type" value="Genomic_DNA"/>
</dbReference>
<feature type="region of interest" description="Disordered" evidence="1">
    <location>
        <begin position="1"/>
        <end position="26"/>
    </location>
</feature>
<protein>
    <submittedName>
        <fullName evidence="2">Uncharacterized protein</fullName>
    </submittedName>
</protein>
<dbReference type="GeneID" id="30155233"/>
<reference evidence="2 3" key="1">
    <citation type="submission" date="2016-06" db="EMBL/GenBank/DDBJ databases">
        <title>Evolution of pathogenesis and genome organization in the Tremellales.</title>
        <authorList>
            <person name="Cuomo C."/>
            <person name="Litvintseva A."/>
            <person name="Heitman J."/>
            <person name="Chen Y."/>
            <person name="Sun S."/>
            <person name="Springer D."/>
            <person name="Dromer F."/>
            <person name="Young S."/>
            <person name="Zeng Q."/>
            <person name="Chapman S."/>
            <person name="Gujja S."/>
            <person name="Saif S."/>
            <person name="Birren B."/>
        </authorList>
    </citation>
    <scope>NUCLEOTIDE SEQUENCE [LARGE SCALE GENOMIC DNA]</scope>
    <source>
        <strain evidence="2 3">CBS 6039</strain>
    </source>
</reference>
<organism evidence="2 3">
    <name type="scientific">Cryptococcus amylolentus CBS 6039</name>
    <dbReference type="NCBI Taxonomy" id="1295533"/>
    <lineage>
        <taxon>Eukaryota</taxon>
        <taxon>Fungi</taxon>
        <taxon>Dikarya</taxon>
        <taxon>Basidiomycota</taxon>
        <taxon>Agaricomycotina</taxon>
        <taxon>Tremellomycetes</taxon>
        <taxon>Tremellales</taxon>
        <taxon>Cryptococcaceae</taxon>
        <taxon>Cryptococcus</taxon>
    </lineage>
</organism>
<comment type="caution">
    <text evidence="2">The sequence shown here is derived from an EMBL/GenBank/DDBJ whole genome shotgun (WGS) entry which is preliminary data.</text>
</comment>
<feature type="region of interest" description="Disordered" evidence="1">
    <location>
        <begin position="54"/>
        <end position="86"/>
    </location>
</feature>
<accession>A0A1E3HPJ7</accession>
<evidence type="ECO:0000313" key="3">
    <source>
        <dbReference type="Proteomes" id="UP000094065"/>
    </source>
</evidence>
<evidence type="ECO:0000256" key="1">
    <source>
        <dbReference type="SAM" id="MobiDB-lite"/>
    </source>
</evidence>